<keyword evidence="2 5" id="KW-0812">Transmembrane</keyword>
<gene>
    <name evidence="6" type="ORF">CIG21_08745</name>
</gene>
<dbReference type="AlphaFoldDB" id="A0A269PCB2"/>
<feature type="transmembrane region" description="Helical" evidence="5">
    <location>
        <begin position="97"/>
        <end position="116"/>
    </location>
</feature>
<keyword evidence="4 5" id="KW-0472">Membrane</keyword>
<evidence type="ECO:0000256" key="3">
    <source>
        <dbReference type="ARBA" id="ARBA00022989"/>
    </source>
</evidence>
<dbReference type="GO" id="GO:0055085">
    <property type="term" value="P:transmembrane transport"/>
    <property type="evidence" value="ECO:0007669"/>
    <property type="project" value="InterPro"/>
</dbReference>
<evidence type="ECO:0008006" key="8">
    <source>
        <dbReference type="Google" id="ProtNLM"/>
    </source>
</evidence>
<accession>A0A269PCB2</accession>
<evidence type="ECO:0000313" key="7">
    <source>
        <dbReference type="Proteomes" id="UP000215771"/>
    </source>
</evidence>
<evidence type="ECO:0000256" key="2">
    <source>
        <dbReference type="ARBA" id="ARBA00022692"/>
    </source>
</evidence>
<reference evidence="6 7" key="1">
    <citation type="submission" date="2017-08" db="EMBL/GenBank/DDBJ databases">
        <authorList>
            <person name="de Groot N.N."/>
        </authorList>
    </citation>
    <scope>NUCLEOTIDE SEQUENCE [LARGE SCALE GENOMIC DNA]</scope>
    <source>
        <strain evidence="6 7">NBT06-6</strain>
    </source>
</reference>
<protein>
    <recommendedName>
        <fullName evidence="8">Tellurite resistance protein</fullName>
    </recommendedName>
</protein>
<proteinExistence type="predicted"/>
<comment type="caution">
    <text evidence="6">The sequence shown here is derived from an EMBL/GenBank/DDBJ whole genome shotgun (WGS) entry which is preliminary data.</text>
</comment>
<organism evidence="6 7">
    <name type="scientific">Corynebacterium hadale</name>
    <dbReference type="NCBI Taxonomy" id="2026255"/>
    <lineage>
        <taxon>Bacteria</taxon>
        <taxon>Bacillati</taxon>
        <taxon>Actinomycetota</taxon>
        <taxon>Actinomycetes</taxon>
        <taxon>Mycobacteriales</taxon>
        <taxon>Corynebacteriaceae</taxon>
        <taxon>Corynebacterium</taxon>
    </lineage>
</organism>
<comment type="subcellular location">
    <subcellularLocation>
        <location evidence="1">Membrane</location>
        <topology evidence="1">Multi-pass membrane protein</topology>
    </subcellularLocation>
</comment>
<evidence type="ECO:0000313" key="6">
    <source>
        <dbReference type="EMBL" id="PAJ69174.1"/>
    </source>
</evidence>
<dbReference type="GO" id="GO:0016020">
    <property type="term" value="C:membrane"/>
    <property type="evidence" value="ECO:0007669"/>
    <property type="project" value="UniProtKB-SubCell"/>
</dbReference>
<feature type="transmembrane region" description="Helical" evidence="5">
    <location>
        <begin position="304"/>
        <end position="322"/>
    </location>
</feature>
<dbReference type="Pfam" id="PF03595">
    <property type="entry name" value="SLAC1"/>
    <property type="match status" value="1"/>
</dbReference>
<evidence type="ECO:0000256" key="4">
    <source>
        <dbReference type="ARBA" id="ARBA00023136"/>
    </source>
</evidence>
<evidence type="ECO:0000256" key="5">
    <source>
        <dbReference type="SAM" id="Phobius"/>
    </source>
</evidence>
<name>A0A269PCB2_9CORY</name>
<feature type="transmembrane region" description="Helical" evidence="5">
    <location>
        <begin position="244"/>
        <end position="266"/>
    </location>
</feature>
<dbReference type="Gene3D" id="1.50.10.150">
    <property type="entry name" value="Voltage-dependent anion channel"/>
    <property type="match status" value="1"/>
</dbReference>
<feature type="transmembrane region" description="Helical" evidence="5">
    <location>
        <begin position="62"/>
        <end position="85"/>
    </location>
</feature>
<sequence length="337" mass="36656">MIGTHNFKIRRWGGVAWRREAIGITIACVTDKFRQLPPPGPAWGGSLMGTSIVARLLVEEDLLFLAGVFAAIACVILVVLTVGFARYRQPSFERTTMAEWSMYFIGILALGAALSGLTGDGVYRLIGFWIGGPVTVITWAIQLTRFDGEPRFTWGLPLVGPMISASVSGWLAHDYGPLYHVMGTALFVMSLLTAVPTFARVYWAAWHGRVDFEGAKSATAWVPLGVVGQSTTAMQILFPGTVSIYYGLVALIIAIPLAIYAMITFYPNAARWVPYSPAWWSCTFPPGTVSMGGHQMAMVSGSQWLDAIALSIPVLLVAHWALCSSRFVSWVAEGRTS</sequence>
<dbReference type="Proteomes" id="UP000215771">
    <property type="component" value="Unassembled WGS sequence"/>
</dbReference>
<dbReference type="InterPro" id="IPR004695">
    <property type="entry name" value="SLAC1/Mae1/Ssu1/TehA"/>
</dbReference>
<keyword evidence="3 5" id="KW-1133">Transmembrane helix</keyword>
<dbReference type="EMBL" id="NQMQ01000018">
    <property type="protein sequence ID" value="PAJ69174.1"/>
    <property type="molecule type" value="Genomic_DNA"/>
</dbReference>
<evidence type="ECO:0000256" key="1">
    <source>
        <dbReference type="ARBA" id="ARBA00004141"/>
    </source>
</evidence>
<feature type="transmembrane region" description="Helical" evidence="5">
    <location>
        <begin position="122"/>
        <end position="141"/>
    </location>
</feature>
<dbReference type="InterPro" id="IPR038665">
    <property type="entry name" value="Voltage-dep_anion_channel_sf"/>
</dbReference>
<feature type="transmembrane region" description="Helical" evidence="5">
    <location>
        <begin position="178"/>
        <end position="199"/>
    </location>
</feature>
<dbReference type="CDD" id="cd09320">
    <property type="entry name" value="TDT_like_2"/>
    <property type="match status" value="1"/>
</dbReference>